<dbReference type="Proteomes" id="UP000095009">
    <property type="component" value="Unassembled WGS sequence"/>
</dbReference>
<dbReference type="EMBL" id="KV454411">
    <property type="protein sequence ID" value="ODQ64456.1"/>
    <property type="molecule type" value="Genomic_DNA"/>
</dbReference>
<proteinExistence type="predicted"/>
<feature type="region of interest" description="Disordered" evidence="1">
    <location>
        <begin position="1"/>
        <end position="22"/>
    </location>
</feature>
<feature type="region of interest" description="Disordered" evidence="1">
    <location>
        <begin position="119"/>
        <end position="182"/>
    </location>
</feature>
<evidence type="ECO:0000256" key="1">
    <source>
        <dbReference type="SAM" id="MobiDB-lite"/>
    </source>
</evidence>
<keyword evidence="3" id="KW-1185">Reference proteome</keyword>
<feature type="compositionally biased region" description="Acidic residues" evidence="1">
    <location>
        <begin position="132"/>
        <end position="170"/>
    </location>
</feature>
<reference evidence="2 3" key="1">
    <citation type="journal article" date="2016" name="Proc. Natl. Acad. Sci. U.S.A.">
        <title>Comparative genomics of biotechnologically important yeasts.</title>
        <authorList>
            <person name="Riley R."/>
            <person name="Haridas S."/>
            <person name="Wolfe K.H."/>
            <person name="Lopes M.R."/>
            <person name="Hittinger C.T."/>
            <person name="Goeker M."/>
            <person name="Salamov A.A."/>
            <person name="Wisecaver J.H."/>
            <person name="Long T.M."/>
            <person name="Calvey C.H."/>
            <person name="Aerts A.L."/>
            <person name="Barry K.W."/>
            <person name="Choi C."/>
            <person name="Clum A."/>
            <person name="Coughlan A.Y."/>
            <person name="Deshpande S."/>
            <person name="Douglass A.P."/>
            <person name="Hanson S.J."/>
            <person name="Klenk H.-P."/>
            <person name="LaButti K.M."/>
            <person name="Lapidus A."/>
            <person name="Lindquist E.A."/>
            <person name="Lipzen A.M."/>
            <person name="Meier-Kolthoff J.P."/>
            <person name="Ohm R.A."/>
            <person name="Otillar R.P."/>
            <person name="Pangilinan J.L."/>
            <person name="Peng Y."/>
            <person name="Rokas A."/>
            <person name="Rosa C.A."/>
            <person name="Scheuner C."/>
            <person name="Sibirny A.A."/>
            <person name="Slot J.C."/>
            <person name="Stielow J.B."/>
            <person name="Sun H."/>
            <person name="Kurtzman C.P."/>
            <person name="Blackwell M."/>
            <person name="Grigoriev I.V."/>
            <person name="Jeffries T.W."/>
        </authorList>
    </citation>
    <scope>NUCLEOTIDE SEQUENCE [LARGE SCALE GENOMIC DNA]</scope>
    <source>
        <strain evidence="2 3">DSM 6958</strain>
    </source>
</reference>
<evidence type="ECO:0000313" key="3">
    <source>
        <dbReference type="Proteomes" id="UP000095009"/>
    </source>
</evidence>
<name>A0A1E3PG98_9ASCO</name>
<feature type="compositionally biased region" description="Polar residues" evidence="1">
    <location>
        <begin position="1"/>
        <end position="11"/>
    </location>
</feature>
<feature type="region of interest" description="Disordered" evidence="1">
    <location>
        <begin position="464"/>
        <end position="491"/>
    </location>
</feature>
<accession>A0A1E3PG98</accession>
<feature type="compositionally biased region" description="Basic and acidic residues" evidence="1">
    <location>
        <begin position="172"/>
        <end position="181"/>
    </location>
</feature>
<evidence type="ECO:0000313" key="2">
    <source>
        <dbReference type="EMBL" id="ODQ64456.1"/>
    </source>
</evidence>
<protein>
    <submittedName>
        <fullName evidence="2">Uncharacterized protein</fullName>
    </submittedName>
</protein>
<gene>
    <name evidence="2" type="ORF">NADFUDRAFT_47148</name>
</gene>
<feature type="region of interest" description="Disordered" evidence="1">
    <location>
        <begin position="271"/>
        <end position="301"/>
    </location>
</feature>
<feature type="compositionally biased region" description="Polar residues" evidence="1">
    <location>
        <begin position="288"/>
        <end position="301"/>
    </location>
</feature>
<organism evidence="2 3">
    <name type="scientific">Nadsonia fulvescens var. elongata DSM 6958</name>
    <dbReference type="NCBI Taxonomy" id="857566"/>
    <lineage>
        <taxon>Eukaryota</taxon>
        <taxon>Fungi</taxon>
        <taxon>Dikarya</taxon>
        <taxon>Ascomycota</taxon>
        <taxon>Saccharomycotina</taxon>
        <taxon>Dipodascomycetes</taxon>
        <taxon>Dipodascales</taxon>
        <taxon>Dipodascales incertae sedis</taxon>
        <taxon>Nadsonia</taxon>
    </lineage>
</organism>
<sequence length="626" mass="69833">MAYQKLSSNQHPLVPTYASGPRAAHGASRCPPVIGVCGPTHASSAAATTTNSLQPTVNRALPQHLWSSQNKNSDTLTYATGFSDDIISRDDSRDGSSSLSIISCIDEWVLFSPNQSDYTLSSGHRPNILERQEEEDDGDYDDNDEEDNNDEEEEEQEEHEQEQKEEDMNPEESGRPKDDLLNRNLPATTEYFGLNPLSSQPPKTAHLKVSMSDTETVSNVMSNYIFPADDDNCSDLDGFIDSKAKNYRFGKYNLPCHNGLGSFVAADVEKNKSKGKNRSKPGKLDPLPSQTQSTSDYQFPLTSPSVTERIEAWCIDHSESHRECQSDPSYHHKTAETATPCLESQLQSDMLEEFLAQSITSSAWEEDDEDCKVGNSEGLLSASEHKNYCNQHLLQTYSEIPLYNIGSFTISDTAGNVCPPPTPTTPVSRWEKFTSTIAHDFIGLDDRVLDLIVGEAYIDTDGGVVHASEPSPEIRPNPSVSRNSESKKSSERHNIFKNYNYYDLHRVYSKTSNCQPLRNSGSVWAKELAELLILLKQKLLSKVPPSSYNPEKKRATDSELPSLNRYGPQYPRFFMDSFVLSERLSDSPWMASRDVVLRSKSSNGDKGSDKATHWNLSRSSSMVSFQ</sequence>
<dbReference type="AlphaFoldDB" id="A0A1E3PG98"/>